<protein>
    <recommendedName>
        <fullName evidence="3">Glutamine amidotransferase</fullName>
    </recommendedName>
</protein>
<organism evidence="1 2">
    <name type="scientific">Ferrimonas gelatinilytica</name>
    <dbReference type="NCBI Taxonomy" id="1255257"/>
    <lineage>
        <taxon>Bacteria</taxon>
        <taxon>Pseudomonadati</taxon>
        <taxon>Pseudomonadota</taxon>
        <taxon>Gammaproteobacteria</taxon>
        <taxon>Alteromonadales</taxon>
        <taxon>Ferrimonadaceae</taxon>
        <taxon>Ferrimonas</taxon>
    </lineage>
</organism>
<dbReference type="PANTHER" id="PTHR43235:SF1">
    <property type="entry name" value="GLUTAMINE AMIDOTRANSFERASE PB2B2.05-RELATED"/>
    <property type="match status" value="1"/>
</dbReference>
<dbReference type="Pfam" id="PF07722">
    <property type="entry name" value="Peptidase_C26"/>
    <property type="match status" value="1"/>
</dbReference>
<evidence type="ECO:0008006" key="3">
    <source>
        <dbReference type="Google" id="ProtNLM"/>
    </source>
</evidence>
<sequence length="262" mass="29501">MGRRVRIGVTGPTQGGDLAWLMTRLALWRAGAEAVRLRSGRPIDWQNLDGLVLGGGSDLAPDLYNEGNGDQDEETKLPTTGRGWRDLTVALLLWLLRRLFSLNVRQPKADAERDRMEQVLCRFALHRGLPILGICRGAQLLNVVNGGSLHQNADAFYTESPKLRTVLPKRPVRLAQDSRLAALLGQQRCRVNALHDQAVDRPGRQIAITAWDKNRLVQAIEHTERPFVIGVQWHPEYLPQVKRQQRLFRALVAQAKQRSQPS</sequence>
<dbReference type="PANTHER" id="PTHR43235">
    <property type="entry name" value="GLUTAMINE AMIDOTRANSFERASE PB2B2.05-RELATED"/>
    <property type="match status" value="1"/>
</dbReference>
<dbReference type="RefSeq" id="WP_345316443.1">
    <property type="nucleotide sequence ID" value="NZ_BAABLF010000008.1"/>
</dbReference>
<dbReference type="SUPFAM" id="SSF52317">
    <property type="entry name" value="Class I glutamine amidotransferase-like"/>
    <property type="match status" value="1"/>
</dbReference>
<comment type="caution">
    <text evidence="1">The sequence shown here is derived from an EMBL/GenBank/DDBJ whole genome shotgun (WGS) entry which is preliminary data.</text>
</comment>
<dbReference type="Proteomes" id="UP001501600">
    <property type="component" value="Unassembled WGS sequence"/>
</dbReference>
<dbReference type="InterPro" id="IPR029062">
    <property type="entry name" value="Class_I_gatase-like"/>
</dbReference>
<dbReference type="InterPro" id="IPR044668">
    <property type="entry name" value="PuuD-like"/>
</dbReference>
<gene>
    <name evidence="1" type="ORF">GCM10025772_15120</name>
</gene>
<dbReference type="Gene3D" id="3.40.50.880">
    <property type="match status" value="1"/>
</dbReference>
<evidence type="ECO:0000313" key="2">
    <source>
        <dbReference type="Proteomes" id="UP001501600"/>
    </source>
</evidence>
<dbReference type="PROSITE" id="PS51273">
    <property type="entry name" value="GATASE_TYPE_1"/>
    <property type="match status" value="1"/>
</dbReference>
<reference evidence="2" key="1">
    <citation type="journal article" date="2019" name="Int. J. Syst. Evol. Microbiol.">
        <title>The Global Catalogue of Microorganisms (GCM) 10K type strain sequencing project: providing services to taxonomists for standard genome sequencing and annotation.</title>
        <authorList>
            <consortium name="The Broad Institute Genomics Platform"/>
            <consortium name="The Broad Institute Genome Sequencing Center for Infectious Disease"/>
            <person name="Wu L."/>
            <person name="Ma J."/>
        </authorList>
    </citation>
    <scope>NUCLEOTIDE SEQUENCE [LARGE SCALE GENOMIC DNA]</scope>
    <source>
        <strain evidence="2">JCM 18720</strain>
    </source>
</reference>
<proteinExistence type="predicted"/>
<dbReference type="EMBL" id="BAABLF010000008">
    <property type="protein sequence ID" value="GAA5190445.1"/>
    <property type="molecule type" value="Genomic_DNA"/>
</dbReference>
<accession>A0ABP9S4P2</accession>
<dbReference type="InterPro" id="IPR011697">
    <property type="entry name" value="Peptidase_C26"/>
</dbReference>
<keyword evidence="2" id="KW-1185">Reference proteome</keyword>
<evidence type="ECO:0000313" key="1">
    <source>
        <dbReference type="EMBL" id="GAA5190445.1"/>
    </source>
</evidence>
<name>A0ABP9S4P2_9GAMM</name>